<name>A0ABX8LIX0_9BACT</name>
<evidence type="ECO:0000313" key="2">
    <source>
        <dbReference type="Proteomes" id="UP000683559"/>
    </source>
</evidence>
<reference evidence="1 2" key="1">
    <citation type="submission" date="2021-06" db="EMBL/GenBank/DDBJ databases">
        <title>Gemonas diversity in paddy soil.</title>
        <authorList>
            <person name="Liu G."/>
        </authorList>
    </citation>
    <scope>NUCLEOTIDE SEQUENCE [LARGE SCALE GENOMIC DNA]</scope>
    <source>
        <strain evidence="1 2">RG2</strain>
    </source>
</reference>
<dbReference type="EMBL" id="CP077683">
    <property type="protein sequence ID" value="QXE90599.1"/>
    <property type="molecule type" value="Genomic_DNA"/>
</dbReference>
<gene>
    <name evidence="1" type="ORF">KP001_19715</name>
</gene>
<evidence type="ECO:0000313" key="1">
    <source>
        <dbReference type="EMBL" id="QXE90599.1"/>
    </source>
</evidence>
<keyword evidence="2" id="KW-1185">Reference proteome</keyword>
<dbReference type="RefSeq" id="WP_217287227.1">
    <property type="nucleotide sequence ID" value="NZ_CP077683.1"/>
</dbReference>
<sequence>MKKVVYISWMPLSEKVERDWYISYLQEHGVPVEYWDVTSLLFSEVKFQPSLNRDYLVAVTSYKQLQSLLIGCQGGGANFVMIVNYESRFNRLYRMLSSYGCRLFFFEWGNFPIKGRSRAGKYATLLRHPSKFIREVLGKLSALVGSKLMPVKPFDVVFAAGYASFAMHPKAGKKVAVNLCDFDNYVRTKDADQRLITGRYCVFLDINLAYHSDLKLVGWDFVTPSEYVASLERFFGMVEERYHVQVVIAAHPNANYGDLYFGRKAFKGVTPELVRDAEFVISHHSTAISYAVLNRKSLLFIYTTEMERIYRDTIVGWMGDFAEYLNQPIYNIDEVQRAETIELREPDPERYDLYKYNYLTTPESEHSFTRDIFLAEMKA</sequence>
<proteinExistence type="predicted"/>
<dbReference type="Proteomes" id="UP000683559">
    <property type="component" value="Chromosome"/>
</dbReference>
<accession>A0ABX8LIX0</accession>
<protein>
    <submittedName>
        <fullName evidence="1">Uncharacterized protein</fullName>
    </submittedName>
</protein>
<organism evidence="1 2">
    <name type="scientific">Geomonas subterranea</name>
    <dbReference type="NCBI Taxonomy" id="2847989"/>
    <lineage>
        <taxon>Bacteria</taxon>
        <taxon>Pseudomonadati</taxon>
        <taxon>Thermodesulfobacteriota</taxon>
        <taxon>Desulfuromonadia</taxon>
        <taxon>Geobacterales</taxon>
        <taxon>Geobacteraceae</taxon>
        <taxon>Geomonas</taxon>
    </lineage>
</organism>